<keyword evidence="2" id="KW-1185">Reference proteome</keyword>
<dbReference type="WBParaSite" id="snap_masked-unitig_37146-processed-gene-0.0-mRNA-1">
    <property type="protein sequence ID" value="snap_masked-unitig_37146-processed-gene-0.0-mRNA-1"/>
    <property type="gene ID" value="snap_masked-unitig_37146-processed-gene-0.0"/>
</dbReference>
<organism evidence="2 3">
    <name type="scientific">Macrostomum lignano</name>
    <dbReference type="NCBI Taxonomy" id="282301"/>
    <lineage>
        <taxon>Eukaryota</taxon>
        <taxon>Metazoa</taxon>
        <taxon>Spiralia</taxon>
        <taxon>Lophotrochozoa</taxon>
        <taxon>Platyhelminthes</taxon>
        <taxon>Rhabditophora</taxon>
        <taxon>Macrostomorpha</taxon>
        <taxon>Macrostomida</taxon>
        <taxon>Macrostomidae</taxon>
        <taxon>Macrostomum</taxon>
    </lineage>
</organism>
<evidence type="ECO:0000256" key="1">
    <source>
        <dbReference type="SAM" id="MobiDB-lite"/>
    </source>
</evidence>
<evidence type="ECO:0000313" key="3">
    <source>
        <dbReference type="WBParaSite" id="snap_masked-unitig_37146-processed-gene-0.0-mRNA-1"/>
    </source>
</evidence>
<reference evidence="3" key="1">
    <citation type="submission" date="2016-11" db="UniProtKB">
        <authorList>
            <consortium name="WormBaseParasite"/>
        </authorList>
    </citation>
    <scope>IDENTIFICATION</scope>
</reference>
<name>A0A1I8JQM8_9PLAT</name>
<feature type="compositionally biased region" description="Basic and acidic residues" evidence="1">
    <location>
        <begin position="1"/>
        <end position="11"/>
    </location>
</feature>
<feature type="region of interest" description="Disordered" evidence="1">
    <location>
        <begin position="1"/>
        <end position="26"/>
    </location>
</feature>
<dbReference type="AlphaFoldDB" id="A0A1I8JQM8"/>
<proteinExistence type="predicted"/>
<evidence type="ECO:0000313" key="2">
    <source>
        <dbReference type="Proteomes" id="UP000095280"/>
    </source>
</evidence>
<accession>A0A1I8JQM8</accession>
<protein>
    <submittedName>
        <fullName evidence="3">Uncharacterized protein</fullName>
    </submittedName>
</protein>
<dbReference type="Proteomes" id="UP000095280">
    <property type="component" value="Unplaced"/>
</dbReference>
<sequence>MRDGVNLKSADDCPEALSKNRGTEFM</sequence>